<feature type="transmembrane region" description="Helical" evidence="5">
    <location>
        <begin position="70"/>
        <end position="94"/>
    </location>
</feature>
<proteinExistence type="predicted"/>
<accession>A0A9X0CCX9</accession>
<dbReference type="GO" id="GO:0005886">
    <property type="term" value="C:plasma membrane"/>
    <property type="evidence" value="ECO:0007669"/>
    <property type="project" value="TreeGrafter"/>
</dbReference>
<feature type="transmembrane region" description="Helical" evidence="5">
    <location>
        <begin position="280"/>
        <end position="305"/>
    </location>
</feature>
<feature type="transmembrane region" description="Helical" evidence="5">
    <location>
        <begin position="206"/>
        <end position="226"/>
    </location>
</feature>
<dbReference type="Proteomes" id="UP001149954">
    <property type="component" value="Unassembled WGS sequence"/>
</dbReference>
<evidence type="ECO:0000256" key="1">
    <source>
        <dbReference type="ARBA" id="ARBA00004141"/>
    </source>
</evidence>
<dbReference type="GO" id="GO:0022857">
    <property type="term" value="F:transmembrane transporter activity"/>
    <property type="evidence" value="ECO:0007669"/>
    <property type="project" value="TreeGrafter"/>
</dbReference>
<evidence type="ECO:0000256" key="4">
    <source>
        <dbReference type="ARBA" id="ARBA00023136"/>
    </source>
</evidence>
<keyword evidence="2 5" id="KW-0812">Transmembrane</keyword>
<reference evidence="6" key="1">
    <citation type="submission" date="2022-12" db="EMBL/GenBank/DDBJ databases">
        <authorList>
            <person name="Petersen C."/>
        </authorList>
    </citation>
    <scope>NUCLEOTIDE SEQUENCE</scope>
    <source>
        <strain evidence="6">IBT 29495</strain>
    </source>
</reference>
<evidence type="ECO:0000313" key="7">
    <source>
        <dbReference type="Proteomes" id="UP001149954"/>
    </source>
</evidence>
<evidence type="ECO:0000313" key="6">
    <source>
        <dbReference type="EMBL" id="KAJ5520858.1"/>
    </source>
</evidence>
<evidence type="ECO:0000256" key="5">
    <source>
        <dbReference type="SAM" id="Phobius"/>
    </source>
</evidence>
<comment type="caution">
    <text evidence="6">The sequence shown here is derived from an EMBL/GenBank/DDBJ whole genome shotgun (WGS) entry which is preliminary data.</text>
</comment>
<dbReference type="SUPFAM" id="SSF103473">
    <property type="entry name" value="MFS general substrate transporter"/>
    <property type="match status" value="1"/>
</dbReference>
<feature type="transmembrane region" description="Helical" evidence="5">
    <location>
        <begin position="247"/>
        <end position="268"/>
    </location>
</feature>
<gene>
    <name evidence="6" type="ORF">N7463_001311</name>
</gene>
<keyword evidence="4 5" id="KW-0472">Membrane</keyword>
<dbReference type="PANTHER" id="PTHR23502:SF2">
    <property type="entry name" value="TRANSPORTER, PUTATIVE (AFU_ORTHOLOGUE AFUA_2G08910)-RELATED"/>
    <property type="match status" value="1"/>
</dbReference>
<evidence type="ECO:0000256" key="3">
    <source>
        <dbReference type="ARBA" id="ARBA00022989"/>
    </source>
</evidence>
<dbReference type="OrthoDB" id="2585655at2759"/>
<organism evidence="6 7">
    <name type="scientific">Penicillium fimorum</name>
    <dbReference type="NCBI Taxonomy" id="1882269"/>
    <lineage>
        <taxon>Eukaryota</taxon>
        <taxon>Fungi</taxon>
        <taxon>Dikarya</taxon>
        <taxon>Ascomycota</taxon>
        <taxon>Pezizomycotina</taxon>
        <taxon>Eurotiomycetes</taxon>
        <taxon>Eurotiomycetidae</taxon>
        <taxon>Eurotiales</taxon>
        <taxon>Aspergillaceae</taxon>
        <taxon>Penicillium</taxon>
    </lineage>
</organism>
<dbReference type="EMBL" id="JAPWDS010000001">
    <property type="protein sequence ID" value="KAJ5520858.1"/>
    <property type="molecule type" value="Genomic_DNA"/>
</dbReference>
<comment type="subcellular location">
    <subcellularLocation>
        <location evidence="1">Membrane</location>
        <topology evidence="1">Multi-pass membrane protein</topology>
    </subcellularLocation>
</comment>
<keyword evidence="7" id="KW-1185">Reference proteome</keyword>
<evidence type="ECO:0000256" key="2">
    <source>
        <dbReference type="ARBA" id="ARBA00022692"/>
    </source>
</evidence>
<dbReference type="AlphaFoldDB" id="A0A9X0CCX9"/>
<protein>
    <recommendedName>
        <fullName evidence="8">Major facilitator superfamily (MFS) profile domain-containing protein</fullName>
    </recommendedName>
</protein>
<dbReference type="Gene3D" id="1.20.1250.20">
    <property type="entry name" value="MFS general substrate transporter like domains"/>
    <property type="match status" value="1"/>
</dbReference>
<feature type="transmembrane region" description="Helical" evidence="5">
    <location>
        <begin position="346"/>
        <end position="367"/>
    </location>
</feature>
<reference evidence="6" key="2">
    <citation type="journal article" date="2023" name="IMA Fungus">
        <title>Comparative genomic study of the Penicillium genus elucidates a diverse pangenome and 15 lateral gene transfer events.</title>
        <authorList>
            <person name="Petersen C."/>
            <person name="Sorensen T."/>
            <person name="Nielsen M.R."/>
            <person name="Sondergaard T.E."/>
            <person name="Sorensen J.L."/>
            <person name="Fitzpatrick D.A."/>
            <person name="Frisvad J.C."/>
            <person name="Nielsen K.L."/>
        </authorList>
    </citation>
    <scope>NUCLEOTIDE SEQUENCE</scope>
    <source>
        <strain evidence="6">IBT 29495</strain>
    </source>
</reference>
<evidence type="ECO:0008006" key="8">
    <source>
        <dbReference type="Google" id="ProtNLM"/>
    </source>
</evidence>
<dbReference type="PANTHER" id="PTHR23502">
    <property type="entry name" value="MAJOR FACILITATOR SUPERFAMILY"/>
    <property type="match status" value="1"/>
</dbReference>
<feature type="transmembrane region" description="Helical" evidence="5">
    <location>
        <begin position="317"/>
        <end position="334"/>
    </location>
</feature>
<dbReference type="InterPro" id="IPR036259">
    <property type="entry name" value="MFS_trans_sf"/>
</dbReference>
<keyword evidence="3 5" id="KW-1133">Transmembrane helix</keyword>
<name>A0A9X0CCX9_9EURO</name>
<sequence length="381" mass="42461">MSSIEEPSPTKGEIQYLEQFEGTLKTAQAVTQLSEQHREYLLQRHGTLELDPIPTIDPADPYNWSTRKKVMNLILVSFHGFMGAFTATSIVCAYQDIAEDFGVSLQRINGVQLILYIFFGPETRYIGIDDSSNLSTFRREYLSFRRIDPKPFTAMEFLHPLTLFAQIPVLIAGMAYSMVFLFILVMNSVEVPQLLQSKFELDSQQLGLQFLSLVIGLVLGEQLGGIMSDLWMNTRARRIKGKPEPEYRLWLSYIGFLLTIAGMVIFLVCTDQAPAGKWTVRPLIGVAVAAFGGQVVTTVMITYAVDIFPQDAGSVGVFINFLRAELGFIGPFWFPPMFANVGVANSAAVVTGLIVAISIIPTAVLHWQGKKKHVLRHSGER</sequence>
<feature type="transmembrane region" description="Helical" evidence="5">
    <location>
        <begin position="163"/>
        <end position="186"/>
    </location>
</feature>